<accession>A0AAV7JBP7</accession>
<proteinExistence type="predicted"/>
<dbReference type="AlphaFoldDB" id="A0AAV7JBP7"/>
<reference evidence="1 2" key="1">
    <citation type="journal article" date="2023" name="BMC Biol.">
        <title>The compact genome of the sponge Oopsacas minuta (Hexactinellida) is lacking key metazoan core genes.</title>
        <authorList>
            <person name="Santini S."/>
            <person name="Schenkelaars Q."/>
            <person name="Jourda C."/>
            <person name="Duchesne M."/>
            <person name="Belahbib H."/>
            <person name="Rocher C."/>
            <person name="Selva M."/>
            <person name="Riesgo A."/>
            <person name="Vervoort M."/>
            <person name="Leys S.P."/>
            <person name="Kodjabachian L."/>
            <person name="Le Bivic A."/>
            <person name="Borchiellini C."/>
            <person name="Claverie J.M."/>
            <person name="Renard E."/>
        </authorList>
    </citation>
    <scope>NUCLEOTIDE SEQUENCE [LARGE SCALE GENOMIC DNA]</scope>
    <source>
        <strain evidence="1">SPO-2</strain>
    </source>
</reference>
<dbReference type="EMBL" id="JAKMXF010000360">
    <property type="protein sequence ID" value="KAI6646185.1"/>
    <property type="molecule type" value="Genomic_DNA"/>
</dbReference>
<evidence type="ECO:0000313" key="2">
    <source>
        <dbReference type="Proteomes" id="UP001165289"/>
    </source>
</evidence>
<dbReference type="Proteomes" id="UP001165289">
    <property type="component" value="Unassembled WGS sequence"/>
</dbReference>
<protein>
    <submittedName>
        <fullName evidence="1">Uncharacterized protein</fullName>
    </submittedName>
</protein>
<keyword evidence="2" id="KW-1185">Reference proteome</keyword>
<organism evidence="1 2">
    <name type="scientific">Oopsacas minuta</name>
    <dbReference type="NCBI Taxonomy" id="111878"/>
    <lineage>
        <taxon>Eukaryota</taxon>
        <taxon>Metazoa</taxon>
        <taxon>Porifera</taxon>
        <taxon>Hexactinellida</taxon>
        <taxon>Hexasterophora</taxon>
        <taxon>Lyssacinosida</taxon>
        <taxon>Leucopsacidae</taxon>
        <taxon>Oopsacas</taxon>
    </lineage>
</organism>
<gene>
    <name evidence="1" type="ORF">LOD99_9392</name>
</gene>
<sequence length="121" mass="13491">MKSYSTASTPFYTTKSKEPTIVRSVADRSLSLQTGSFVIVTHAYSGNAVKKNKRLVAVVISINSSDDKLNVCFGKALTKRRILLNESDEVVIQQNEVIQVLPCPLLRRGVYEFPEDLDIDI</sequence>
<name>A0AAV7JBP7_9METZ</name>
<comment type="caution">
    <text evidence="1">The sequence shown here is derived from an EMBL/GenBank/DDBJ whole genome shotgun (WGS) entry which is preliminary data.</text>
</comment>
<evidence type="ECO:0000313" key="1">
    <source>
        <dbReference type="EMBL" id="KAI6646185.1"/>
    </source>
</evidence>